<gene>
    <name evidence="2" type="ORF">MAGMO_3284</name>
</gene>
<protein>
    <recommendedName>
        <fullName evidence="1">HD-GYP domain-containing protein</fullName>
    </recommendedName>
</protein>
<dbReference type="InterPro" id="IPR037522">
    <property type="entry name" value="HD_GYP_dom"/>
</dbReference>
<dbReference type="SMART" id="SM00471">
    <property type="entry name" value="HDc"/>
    <property type="match status" value="1"/>
</dbReference>
<reference evidence="2" key="1">
    <citation type="submission" date="2015-04" db="EMBL/GenBank/DDBJ databases">
        <authorList>
            <person name="Syromyatnikov M.Y."/>
            <person name="Popov V.N."/>
        </authorList>
    </citation>
    <scope>NUCLEOTIDE SEQUENCE</scope>
    <source>
        <strain evidence="2">MO-1</strain>
    </source>
</reference>
<dbReference type="Gene3D" id="1.10.3210.10">
    <property type="entry name" value="Hypothetical protein af1432"/>
    <property type="match status" value="1"/>
</dbReference>
<dbReference type="PANTHER" id="PTHR43155:SF2">
    <property type="entry name" value="CYCLIC DI-GMP PHOSPHODIESTERASE PA4108"/>
    <property type="match status" value="1"/>
</dbReference>
<organism evidence="2">
    <name type="scientific">Magnetococcus massalia (strain MO-1)</name>
    <dbReference type="NCBI Taxonomy" id="451514"/>
    <lineage>
        <taxon>Bacteria</taxon>
        <taxon>Pseudomonadati</taxon>
        <taxon>Pseudomonadota</taxon>
        <taxon>Magnetococcia</taxon>
        <taxon>Magnetococcales</taxon>
        <taxon>Magnetococcaceae</taxon>
        <taxon>Magnetococcus</taxon>
    </lineage>
</organism>
<dbReference type="EMBL" id="LO017727">
    <property type="protein sequence ID" value="CRH07421.1"/>
    <property type="molecule type" value="Genomic_DNA"/>
</dbReference>
<proteinExistence type="predicted"/>
<evidence type="ECO:0000313" key="2">
    <source>
        <dbReference type="EMBL" id="CRH07421.1"/>
    </source>
</evidence>
<dbReference type="CDD" id="cd00077">
    <property type="entry name" value="HDc"/>
    <property type="match status" value="1"/>
</dbReference>
<evidence type="ECO:0000259" key="1">
    <source>
        <dbReference type="PROSITE" id="PS51832"/>
    </source>
</evidence>
<dbReference type="AlphaFoldDB" id="A0A1S7LNJ6"/>
<dbReference type="Pfam" id="PF01966">
    <property type="entry name" value="HD"/>
    <property type="match status" value="1"/>
</dbReference>
<dbReference type="SUPFAM" id="SSF109604">
    <property type="entry name" value="HD-domain/PDEase-like"/>
    <property type="match status" value="1"/>
</dbReference>
<dbReference type="InterPro" id="IPR003607">
    <property type="entry name" value="HD/PDEase_dom"/>
</dbReference>
<dbReference type="InterPro" id="IPR006674">
    <property type="entry name" value="HD_domain"/>
</dbReference>
<dbReference type="PROSITE" id="PS51832">
    <property type="entry name" value="HD_GYP"/>
    <property type="match status" value="1"/>
</dbReference>
<feature type="domain" description="HD-GYP" evidence="1">
    <location>
        <begin position="136"/>
        <end position="348"/>
    </location>
</feature>
<dbReference type="PANTHER" id="PTHR43155">
    <property type="entry name" value="CYCLIC DI-GMP PHOSPHODIESTERASE PA4108-RELATED"/>
    <property type="match status" value="1"/>
</dbReference>
<sequence>MDPTEQSAIASSTDLAHQRLEREYPLDDALSEQGLVLTRDVVRDGMTYLTAGAELNPRTLAQLHGLGVTTLYAKPRIAEKTAQAATRLNAMFDAGRAVIFAEGVKSTREAMEALKRKDFSELQPFKEEIAELLEAIMDQYTEYAAESIKELSQHDEPSVIHGVETAFFAIELARALNWSSTRVMQAGVAGMVHDVGKAAVSKELLHHAGTLSDAQREEIERHALIGYLMLSNNEQIKDISAYCAGAHHERYELDAPGGYGILTEAHELNGDLDSLYAESEREIAQLISIADVYSALRTGYGTKGLISPLETLIEMNEMAASGAFNPRFYKVWYKNFRKRHRMLLQKGLMLTLPASLQPYLVNEHGDAIELIDSEQRLSFEEINRLQILPKLLAKGLKLANLKRRNGITQALLDHLQIPLDEGVLEKLEIGLEKPLHYNLVLVDVDDPQQVQCLIMKQGDSLKDIQEALASRRLDPIQKQLLELRNIAVDFTTLIHSPV</sequence>
<dbReference type="GO" id="GO:0008081">
    <property type="term" value="F:phosphoric diester hydrolase activity"/>
    <property type="evidence" value="ECO:0007669"/>
    <property type="project" value="UniProtKB-ARBA"/>
</dbReference>
<name>A0A1S7LNJ6_MAGMO</name>
<accession>A0A1S7LNJ6</accession>